<evidence type="ECO:0000256" key="1">
    <source>
        <dbReference type="ARBA" id="ARBA00004442"/>
    </source>
</evidence>
<dbReference type="Proteomes" id="UP001500518">
    <property type="component" value="Unassembled WGS sequence"/>
</dbReference>
<dbReference type="InterPro" id="IPR010104">
    <property type="entry name" value="TonB_rcpt_bac"/>
</dbReference>
<comment type="subcellular location">
    <subcellularLocation>
        <location evidence="1">Cell outer membrane</location>
    </subcellularLocation>
</comment>
<accession>A0ABP9K4C3</accession>
<gene>
    <name evidence="5" type="ORF">GCM10023208_07170</name>
</gene>
<keyword evidence="3" id="KW-0998">Cell outer membrane</keyword>
<dbReference type="InterPro" id="IPR037066">
    <property type="entry name" value="Plug_dom_sf"/>
</dbReference>
<evidence type="ECO:0000256" key="3">
    <source>
        <dbReference type="ARBA" id="ARBA00023237"/>
    </source>
</evidence>
<dbReference type="EMBL" id="BAABHV010000006">
    <property type="protein sequence ID" value="GAA5049157.1"/>
    <property type="molecule type" value="Genomic_DNA"/>
</dbReference>
<feature type="domain" description="TonB-dependent receptor plug" evidence="4">
    <location>
        <begin position="133"/>
        <end position="241"/>
    </location>
</feature>
<evidence type="ECO:0000256" key="2">
    <source>
        <dbReference type="ARBA" id="ARBA00023136"/>
    </source>
</evidence>
<evidence type="ECO:0000313" key="6">
    <source>
        <dbReference type="Proteomes" id="UP001500518"/>
    </source>
</evidence>
<evidence type="ECO:0000259" key="4">
    <source>
        <dbReference type="Pfam" id="PF07715"/>
    </source>
</evidence>
<evidence type="ECO:0000313" key="5">
    <source>
        <dbReference type="EMBL" id="GAA5049157.1"/>
    </source>
</evidence>
<reference evidence="6" key="1">
    <citation type="journal article" date="2019" name="Int. J. Syst. Evol. Microbiol.">
        <title>The Global Catalogue of Microorganisms (GCM) 10K type strain sequencing project: providing services to taxonomists for standard genome sequencing and annotation.</title>
        <authorList>
            <consortium name="The Broad Institute Genomics Platform"/>
            <consortium name="The Broad Institute Genome Sequencing Center for Infectious Disease"/>
            <person name="Wu L."/>
            <person name="Ma J."/>
        </authorList>
    </citation>
    <scope>NUCLEOTIDE SEQUENCE [LARGE SCALE GENOMIC DNA]</scope>
    <source>
        <strain evidence="6">JCM 18014</strain>
    </source>
</reference>
<dbReference type="NCBIfam" id="TIGR01782">
    <property type="entry name" value="TonB-Xanth-Caul"/>
    <property type="match status" value="1"/>
</dbReference>
<dbReference type="PANTHER" id="PTHR40980">
    <property type="entry name" value="PLUG DOMAIN-CONTAINING PROTEIN"/>
    <property type="match status" value="1"/>
</dbReference>
<sequence>MQKCYTMHQQMGTFIFAIVNAHNIGMQSVKRRMGAASFGAIPRAKMLADQRGEHSVSARIDSRTVAFGRRGRALAGVSGLALCMVAANVAHAQETVEEEMEQESGEAMPADENVIIVSGFRASLQSAQDFKENADTVVDVITAEDVGALPDRSVTEALQRVPGVNIGRFEKTSDPDRFSVEGTGVIIRGLPYVRSELNGRDIFSATGGRSLSFEDVSPELVGRVEVFKNTTADMIEGQIAGLVNLVTRKPLDNPGLNIAGSIEANYGDLREEWSPTFNILGSNTFDSAIGTFGLQLSYSYSELQSRTDASQVADPCYRNADLSGGCLRVFDVNSGGFGDVQNYDESNFPPTGSVIVPQYAGVRTTDLDRDREAISAVAQYESNDGRFLVTAEYLRSEANFFTEEYALLGRMDDGIASPEARPGTEFTYDQNGLFQTGILTDFVGDPYATPFGWGGIPVDSLRFLRDTETVTEDYSIDVFFEVTDRLRFNFEGQVVKSDLSRDSVFGAMSTWADIDLDLTGETPNVQFLKPMGAPDDYFSSGFYTYYFFGLDSREQNDGEMYTLRGDVEYDIGDGFFRKAAFGARWADRDRTTRNTNFSTWGNLSAPWTGRGGCAPWGEGAGCFSEGPGPFGNGFIPGRFYTGLPGQEFAIAGGAYTDDFPDYSNLRDPFADNFQRGEAATPIPMGQAWFYGGDDFLADYLAGEVQPQWDEISEFSVSPERFNLGVAGRTYTNPVNGETIACDPFCPPEISGVSEITKAAYARVDFGHDFSSGWSLAGNIGLRYVETKVNTDALVGFPQANQFDDPSIGGNGDGVVQVAEIQALCQTPTPPGQERLYCNLTGARLAEFATLFTGEAIPDDRDITFDHWLPAFNIRLDSGTGWVIRGAVSKGISRPDLQLFSAGGVLGFSGRVDSGPLLSIDTGNRNLLPVESWNYDLSAEWYFDDVGSITLAGFVKDITGIVSRGTGIVNYTAPSGLSQDVIINGPANDISGTLYGFEFAHQQTYDFLPGILGGLGSQFTYTYVNGNDFPNPLISGIGSPSVASAGAPLNGGPFVGGQPLQGISEHTVNATLFYERGPLALRGAYNWRSAFLITPRDDIFPFSPIWQEATGQLDASIFYDITDSIKIGVQGVNLLDEVTETSQVIDYDGTRVTRSAFRNDRRFTFLVRFDF</sequence>
<dbReference type="InterPro" id="IPR036942">
    <property type="entry name" value="Beta-barrel_TonB_sf"/>
</dbReference>
<comment type="caution">
    <text evidence="5">The sequence shown here is derived from an EMBL/GenBank/DDBJ whole genome shotgun (WGS) entry which is preliminary data.</text>
</comment>
<protein>
    <submittedName>
        <fullName evidence="5">TonB-dependent receptor</fullName>
    </submittedName>
</protein>
<keyword evidence="6" id="KW-1185">Reference proteome</keyword>
<dbReference type="Pfam" id="PF07715">
    <property type="entry name" value="Plug"/>
    <property type="match status" value="1"/>
</dbReference>
<dbReference type="Gene3D" id="2.40.170.20">
    <property type="entry name" value="TonB-dependent receptor, beta-barrel domain"/>
    <property type="match status" value="1"/>
</dbReference>
<dbReference type="InterPro" id="IPR012910">
    <property type="entry name" value="Plug_dom"/>
</dbReference>
<organism evidence="5 6">
    <name type="scientific">Erythrobacter westpacificensis</name>
    <dbReference type="NCBI Taxonomy" id="1055231"/>
    <lineage>
        <taxon>Bacteria</taxon>
        <taxon>Pseudomonadati</taxon>
        <taxon>Pseudomonadota</taxon>
        <taxon>Alphaproteobacteria</taxon>
        <taxon>Sphingomonadales</taxon>
        <taxon>Erythrobacteraceae</taxon>
        <taxon>Erythrobacter/Porphyrobacter group</taxon>
        <taxon>Erythrobacter</taxon>
    </lineage>
</organism>
<name>A0ABP9K4C3_9SPHN</name>
<proteinExistence type="predicted"/>
<dbReference type="Gene3D" id="2.170.130.10">
    <property type="entry name" value="TonB-dependent receptor, plug domain"/>
    <property type="match status" value="1"/>
</dbReference>
<keyword evidence="5" id="KW-0675">Receptor</keyword>
<dbReference type="PANTHER" id="PTHR40980:SF3">
    <property type="entry name" value="TONB-DEPENDENT RECEPTOR-LIKE BETA-BARREL DOMAIN-CONTAINING PROTEIN"/>
    <property type="match status" value="1"/>
</dbReference>
<keyword evidence="2" id="KW-0472">Membrane</keyword>
<dbReference type="SUPFAM" id="SSF56935">
    <property type="entry name" value="Porins"/>
    <property type="match status" value="1"/>
</dbReference>